<evidence type="ECO:0000313" key="12">
    <source>
        <dbReference type="EMBL" id="KAF5315580.1"/>
    </source>
</evidence>
<dbReference type="GO" id="GO:0006506">
    <property type="term" value="P:GPI anchor biosynthetic process"/>
    <property type="evidence" value="ECO:0007669"/>
    <property type="project" value="TreeGrafter"/>
</dbReference>
<dbReference type="InterPro" id="IPR005599">
    <property type="entry name" value="GPI_mannosylTrfase"/>
</dbReference>
<comment type="similarity">
    <text evidence="2">Belongs to the glycosyltransferase 22 family. PIGB subfamily.</text>
</comment>
<keyword evidence="5 10" id="KW-0812">Transmembrane</keyword>
<proteinExistence type="inferred from homology"/>
<keyword evidence="13" id="KW-1185">Reference proteome</keyword>
<evidence type="ECO:0000256" key="10">
    <source>
        <dbReference type="RuleBase" id="RU363075"/>
    </source>
</evidence>
<protein>
    <recommendedName>
        <fullName evidence="10">Mannosyltransferase</fullName>
        <ecNumber evidence="10">2.4.1.-</ecNumber>
    </recommendedName>
</protein>
<dbReference type="OrthoDB" id="416834at2759"/>
<evidence type="ECO:0000256" key="8">
    <source>
        <dbReference type="ARBA" id="ARBA00023136"/>
    </source>
</evidence>
<dbReference type="EC" id="2.4.1.-" evidence="10"/>
<dbReference type="EMBL" id="JAACJK010000220">
    <property type="protein sequence ID" value="KAF5315580.1"/>
    <property type="molecule type" value="Genomic_DNA"/>
</dbReference>
<dbReference type="PANTHER" id="PTHR22760">
    <property type="entry name" value="GLYCOSYLTRANSFERASE"/>
    <property type="match status" value="1"/>
</dbReference>
<dbReference type="AlphaFoldDB" id="A0A8H5EWV9"/>
<dbReference type="PANTHER" id="PTHR22760:SF4">
    <property type="entry name" value="GPI MANNOSYLTRANSFERASE 3"/>
    <property type="match status" value="1"/>
</dbReference>
<keyword evidence="8 10" id="KW-0472">Membrane</keyword>
<dbReference type="Proteomes" id="UP000541558">
    <property type="component" value="Unassembled WGS sequence"/>
</dbReference>
<feature type="region of interest" description="Disordered" evidence="11">
    <location>
        <begin position="351"/>
        <end position="374"/>
    </location>
</feature>
<keyword evidence="3 10" id="KW-0328">Glycosyltransferase</keyword>
<organism evidence="12 13">
    <name type="scientific">Ephemerocybe angulata</name>
    <dbReference type="NCBI Taxonomy" id="980116"/>
    <lineage>
        <taxon>Eukaryota</taxon>
        <taxon>Fungi</taxon>
        <taxon>Dikarya</taxon>
        <taxon>Basidiomycota</taxon>
        <taxon>Agaricomycotina</taxon>
        <taxon>Agaricomycetes</taxon>
        <taxon>Agaricomycetidae</taxon>
        <taxon>Agaricales</taxon>
        <taxon>Agaricineae</taxon>
        <taxon>Psathyrellaceae</taxon>
        <taxon>Ephemerocybe</taxon>
    </lineage>
</organism>
<evidence type="ECO:0000313" key="13">
    <source>
        <dbReference type="Proteomes" id="UP000541558"/>
    </source>
</evidence>
<evidence type="ECO:0000256" key="5">
    <source>
        <dbReference type="ARBA" id="ARBA00022692"/>
    </source>
</evidence>
<comment type="caution">
    <text evidence="12">The sequence shown here is derived from an EMBL/GenBank/DDBJ whole genome shotgun (WGS) entry which is preliminary data.</text>
</comment>
<feature type="transmembrane region" description="Helical" evidence="10">
    <location>
        <begin position="392"/>
        <end position="409"/>
    </location>
</feature>
<keyword evidence="6 10" id="KW-0256">Endoplasmic reticulum</keyword>
<comment type="subcellular location">
    <subcellularLocation>
        <location evidence="1 10">Endoplasmic reticulum membrane</location>
        <topology evidence="1 10">Multi-pass membrane protein</topology>
    </subcellularLocation>
</comment>
<feature type="transmembrane region" description="Helical" evidence="10">
    <location>
        <begin position="270"/>
        <end position="292"/>
    </location>
</feature>
<feature type="transmembrane region" description="Helical" evidence="10">
    <location>
        <begin position="178"/>
        <end position="201"/>
    </location>
</feature>
<evidence type="ECO:0000256" key="4">
    <source>
        <dbReference type="ARBA" id="ARBA00022679"/>
    </source>
</evidence>
<evidence type="ECO:0000256" key="6">
    <source>
        <dbReference type="ARBA" id="ARBA00022824"/>
    </source>
</evidence>
<evidence type="ECO:0000256" key="7">
    <source>
        <dbReference type="ARBA" id="ARBA00022989"/>
    </source>
</evidence>
<keyword evidence="4" id="KW-0808">Transferase</keyword>
<comment type="function">
    <text evidence="9">Mannosyltransferase involved in glycosylphosphatidylinositol-anchor biosynthesis. Transfers the third mannose to Man2-GlcN-acyl-PI during GPI precursor assembly.</text>
</comment>
<evidence type="ECO:0000256" key="9">
    <source>
        <dbReference type="ARBA" id="ARBA00024708"/>
    </source>
</evidence>
<accession>A0A8H5EWV9</accession>
<evidence type="ECO:0000256" key="2">
    <source>
        <dbReference type="ARBA" id="ARBA00006065"/>
    </source>
</evidence>
<dbReference type="GO" id="GO:0005789">
    <property type="term" value="C:endoplasmic reticulum membrane"/>
    <property type="evidence" value="ECO:0007669"/>
    <property type="project" value="UniProtKB-SubCell"/>
</dbReference>
<evidence type="ECO:0000256" key="1">
    <source>
        <dbReference type="ARBA" id="ARBA00004477"/>
    </source>
</evidence>
<reference evidence="12 13" key="1">
    <citation type="journal article" date="2020" name="ISME J.">
        <title>Uncovering the hidden diversity of litter-decomposition mechanisms in mushroom-forming fungi.</title>
        <authorList>
            <person name="Floudas D."/>
            <person name="Bentzer J."/>
            <person name="Ahren D."/>
            <person name="Johansson T."/>
            <person name="Persson P."/>
            <person name="Tunlid A."/>
        </authorList>
    </citation>
    <scope>NUCLEOTIDE SEQUENCE [LARGE SCALE GENOMIC DNA]</scope>
    <source>
        <strain evidence="12 13">CBS 175.51</strain>
    </source>
</reference>
<evidence type="ECO:0000256" key="11">
    <source>
        <dbReference type="SAM" id="MobiDB-lite"/>
    </source>
</evidence>
<name>A0A8H5EWV9_9AGAR</name>
<evidence type="ECO:0000256" key="3">
    <source>
        <dbReference type="ARBA" id="ARBA00022676"/>
    </source>
</evidence>
<gene>
    <name evidence="12" type="ORF">D9611_004855</name>
</gene>
<dbReference type="Pfam" id="PF03901">
    <property type="entry name" value="Glyco_transf_22"/>
    <property type="match status" value="1"/>
</dbReference>
<keyword evidence="7 10" id="KW-1133">Transmembrane helix</keyword>
<sequence length="588" mass="66094">MEAFMTTITSTSILVRVLISLSTRTFFQPDEYFQALEPAHHAVFGHGDLTWEWSSENPIRSIIYPALNIPVYWVLKVTGLHKIDALLIAGPKILHGILAAGTDIGVAELARRTLGSDYVETTVLLSLTSFFHALALSRSLSNSLETTLSALAFSYYPWDASSKLSPHVTYNPQRLGRAILFSALACMIRPTNAVIWVFLYAKLLWSLRRYHKLAFTFFRNLVAAGLTAVLVLFIMDSFYYSRLISTPFNFVLTNFSSVSLFYGTNPWHYYLTQALPILCTTALPFVLHGVYITIRTRNTPKRNAALENMLAAVTWSIGVYSFAGHKEWRFIHPILPLLHIFAAKSLVDLGSSKQPQTKPAKKSLKKSDDLKPPSSNRISACFASLPIRKSHLTLLLLSLPVSLYIVLFYCDAPITVTSYIRSLPLPPPSASASEPFTDTIGFLMPCHSTPGQSHIHRPILAAVPGRLWSLGCEPPLNLTAAQALSYQDQTNVFYSDPRKYLLERFPETVDALFPPSPFPRSSPGQAGVQEWRHEWPKHLIMFGELLKDEYGVREVLEEKGYQEVWTAGREWEGEGARKGGVRVWRWVE</sequence>
<comment type="caution">
    <text evidence="10">Lacks conserved residue(s) required for the propagation of feature annotation.</text>
</comment>
<feature type="transmembrane region" description="Helical" evidence="10">
    <location>
        <begin position="213"/>
        <end position="235"/>
    </location>
</feature>
<dbReference type="GO" id="GO:0000026">
    <property type="term" value="F:alpha-1,2-mannosyltransferase activity"/>
    <property type="evidence" value="ECO:0007669"/>
    <property type="project" value="TreeGrafter"/>
</dbReference>